<organism evidence="1 2">
    <name type="scientific">Ascodesmis nigricans</name>
    <dbReference type="NCBI Taxonomy" id="341454"/>
    <lineage>
        <taxon>Eukaryota</taxon>
        <taxon>Fungi</taxon>
        <taxon>Dikarya</taxon>
        <taxon>Ascomycota</taxon>
        <taxon>Pezizomycotina</taxon>
        <taxon>Pezizomycetes</taxon>
        <taxon>Pezizales</taxon>
        <taxon>Ascodesmidaceae</taxon>
        <taxon>Ascodesmis</taxon>
    </lineage>
</organism>
<dbReference type="AlphaFoldDB" id="A0A4S2MMZ8"/>
<sequence length="109" mass="13072">MCFYDQQMFACGDHKWGRFRVHCNKEYRTGETCGMKLIYEVTRTPVVCSLCKKKDVIWRKIGQASERVQRWESEGINPASTEKERKSILVWQMELREIEYQKQSKMRTV</sequence>
<keyword evidence="2" id="KW-1185">Reference proteome</keyword>
<reference evidence="1 2" key="1">
    <citation type="submission" date="2019-04" db="EMBL/GenBank/DDBJ databases">
        <title>Comparative genomics and transcriptomics to analyze fruiting body development in filamentous ascomycetes.</title>
        <authorList>
            <consortium name="DOE Joint Genome Institute"/>
            <person name="Lutkenhaus R."/>
            <person name="Traeger S."/>
            <person name="Breuer J."/>
            <person name="Kuo A."/>
            <person name="Lipzen A."/>
            <person name="Pangilinan J."/>
            <person name="Dilworth D."/>
            <person name="Sandor L."/>
            <person name="Poggeler S."/>
            <person name="Barry K."/>
            <person name="Grigoriev I.V."/>
            <person name="Nowrousian M."/>
        </authorList>
    </citation>
    <scope>NUCLEOTIDE SEQUENCE [LARGE SCALE GENOMIC DNA]</scope>
    <source>
        <strain evidence="1 2">CBS 389.68</strain>
    </source>
</reference>
<gene>
    <name evidence="1" type="ORF">EX30DRAFT_373836</name>
</gene>
<protein>
    <submittedName>
        <fullName evidence="1">Uncharacterized protein</fullName>
    </submittedName>
</protein>
<evidence type="ECO:0000313" key="2">
    <source>
        <dbReference type="Proteomes" id="UP000298138"/>
    </source>
</evidence>
<accession>A0A4S2MMZ8</accession>
<dbReference type="InParanoid" id="A0A4S2MMZ8"/>
<name>A0A4S2MMZ8_9PEZI</name>
<proteinExistence type="predicted"/>
<dbReference type="Proteomes" id="UP000298138">
    <property type="component" value="Unassembled WGS sequence"/>
</dbReference>
<dbReference type="STRING" id="341454.A0A4S2MMZ8"/>
<dbReference type="OrthoDB" id="5015991at2759"/>
<dbReference type="EMBL" id="ML220141">
    <property type="protein sequence ID" value="TGZ78470.1"/>
    <property type="molecule type" value="Genomic_DNA"/>
</dbReference>
<evidence type="ECO:0000313" key="1">
    <source>
        <dbReference type="EMBL" id="TGZ78470.1"/>
    </source>
</evidence>